<dbReference type="Pfam" id="PF26207">
    <property type="entry name" value="Phage_phiTE_015"/>
    <property type="match status" value="1"/>
</dbReference>
<accession>A7MEP7</accession>
<dbReference type="AlphaFoldDB" id="A7MEP7"/>
<sequence length="85" mass="9529">MDKSREQFLEWFSREQEEVENSNELAAKVMKMIAWSSWQASRAAVEIELPSELSLKKFACSDCIGAVLEAVENHVLAAGIKVKGE</sequence>
<dbReference type="EMBL" id="CP000783">
    <property type="protein sequence ID" value="ABU78306.1"/>
    <property type="molecule type" value="Genomic_DNA"/>
</dbReference>
<proteinExistence type="predicted"/>
<dbReference type="HOGENOM" id="CLU_153776_5_0_6"/>
<dbReference type="KEGG" id="esa:ESA_03077"/>
<keyword evidence="2" id="KW-1185">Reference proteome</keyword>
<dbReference type="Proteomes" id="UP000000260">
    <property type="component" value="Chromosome"/>
</dbReference>
<organism evidence="1 2">
    <name type="scientific">Cronobacter sakazakii (strain ATCC BAA-894)</name>
    <name type="common">Enterobacter sakazakii</name>
    <dbReference type="NCBI Taxonomy" id="290339"/>
    <lineage>
        <taxon>Bacteria</taxon>
        <taxon>Pseudomonadati</taxon>
        <taxon>Pseudomonadota</taxon>
        <taxon>Gammaproteobacteria</taxon>
        <taxon>Enterobacterales</taxon>
        <taxon>Enterobacteriaceae</taxon>
        <taxon>Cronobacter</taxon>
    </lineage>
</organism>
<name>A7MEP7_CROS8</name>
<dbReference type="RefSeq" id="WP_012125653.1">
    <property type="nucleotide sequence ID" value="NC_009778.1"/>
</dbReference>
<dbReference type="InterPro" id="IPR058601">
    <property type="entry name" value="Phage_phiTE_015-like"/>
</dbReference>
<evidence type="ECO:0000313" key="1">
    <source>
        <dbReference type="EMBL" id="ABU78306.1"/>
    </source>
</evidence>
<reference evidence="1 2" key="1">
    <citation type="journal article" date="2010" name="PLoS ONE">
        <title>Genome sequence of Cronobacter sakazakii BAA-894 and comparative genomic hybridization analysis with other Cronobacter species.</title>
        <authorList>
            <person name="Kucerova E."/>
            <person name="Clifton S.W."/>
            <person name="Xia X.Q."/>
            <person name="Long F."/>
            <person name="Porwollik S."/>
            <person name="Fulton L."/>
            <person name="Fronick C."/>
            <person name="Minx P."/>
            <person name="Kyung K."/>
            <person name="Warren W."/>
            <person name="Fulton R."/>
            <person name="Feng D."/>
            <person name="Wollam A."/>
            <person name="Shah N."/>
            <person name="Bhonagiri V."/>
            <person name="Nash W.E."/>
            <person name="Hallsworth-Pepin K."/>
            <person name="Wilson R.K."/>
            <person name="McClelland M."/>
            <person name="Forsythe S.J."/>
        </authorList>
    </citation>
    <scope>NUCLEOTIDE SEQUENCE [LARGE SCALE GENOMIC DNA]</scope>
    <source>
        <strain evidence="1 2">ATCC BAA-894</strain>
    </source>
</reference>
<evidence type="ECO:0000313" key="2">
    <source>
        <dbReference type="Proteomes" id="UP000000260"/>
    </source>
</evidence>
<gene>
    <name evidence="1" type="ordered locus">ESA_03077</name>
</gene>
<protein>
    <submittedName>
        <fullName evidence="1">Uncharacterized protein</fullName>
    </submittedName>
</protein>